<proteinExistence type="predicted"/>
<evidence type="ECO:0000313" key="2">
    <source>
        <dbReference type="Proteomes" id="UP000194931"/>
    </source>
</evidence>
<organism evidence="1 2">
    <name type="scientific">Acetobacter okinawensis</name>
    <dbReference type="NCBI Taxonomy" id="1076594"/>
    <lineage>
        <taxon>Bacteria</taxon>
        <taxon>Pseudomonadati</taxon>
        <taxon>Pseudomonadota</taxon>
        <taxon>Alphaproteobacteria</taxon>
        <taxon>Acetobacterales</taxon>
        <taxon>Acetobacteraceae</taxon>
        <taxon>Acetobacter</taxon>
    </lineage>
</organism>
<dbReference type="RefSeq" id="WP_086639427.1">
    <property type="nucleotide sequence ID" value="NZ_JOPJ01000017.1"/>
</dbReference>
<reference evidence="2" key="1">
    <citation type="submission" date="2014-06" db="EMBL/GenBank/DDBJ databases">
        <authorList>
            <person name="Winans N.J."/>
            <person name="Newell P.D."/>
            <person name="Douglas A.E."/>
        </authorList>
    </citation>
    <scope>NUCLEOTIDE SEQUENCE [LARGE SCALE GENOMIC DNA]</scope>
</reference>
<gene>
    <name evidence="1" type="ORF">HK26_03195</name>
</gene>
<evidence type="ECO:0000313" key="1">
    <source>
        <dbReference type="EMBL" id="OUJ12204.1"/>
    </source>
</evidence>
<accession>A0A252BTC8</accession>
<dbReference type="STRING" id="1236501.GCA_000613865_00198"/>
<dbReference type="Proteomes" id="UP000194931">
    <property type="component" value="Unassembled WGS sequence"/>
</dbReference>
<sequence length="142" mass="15431">MTSKPDDLQARLLQALGAVSTLLEQENTLLTAGQWQDVEKLLPRKRELMQALHKLLPAAKAQPLTAEQRSAHISPETEAAFNHFNTLVRANDTLLQSAMAAQDTLIKLVLEDAVQEQRTGYGASGGYAMGAHTNALALRSDV</sequence>
<protein>
    <submittedName>
        <fullName evidence="1">Uncharacterized protein</fullName>
    </submittedName>
</protein>
<dbReference type="OrthoDB" id="7219954at2"/>
<name>A0A252BTC8_9PROT</name>
<comment type="caution">
    <text evidence="1">The sequence shown here is derived from an EMBL/GenBank/DDBJ whole genome shotgun (WGS) entry which is preliminary data.</text>
</comment>
<dbReference type="AlphaFoldDB" id="A0A252BTC8"/>
<keyword evidence="2" id="KW-1185">Reference proteome</keyword>
<dbReference type="EMBL" id="JOPJ01000017">
    <property type="protein sequence ID" value="OUJ12204.1"/>
    <property type="molecule type" value="Genomic_DNA"/>
</dbReference>